<evidence type="ECO:0000313" key="1">
    <source>
        <dbReference type="EMBL" id="GEL81318.1"/>
    </source>
</evidence>
<name>A0ABQ0VF87_ENTMU</name>
<dbReference type="EMBL" id="BJWA01000022">
    <property type="protein sequence ID" value="GEL81318.1"/>
    <property type="molecule type" value="Genomic_DNA"/>
</dbReference>
<gene>
    <name evidence="1" type="ORF">EMU01_24620</name>
</gene>
<keyword evidence="2" id="KW-1185">Reference proteome</keyword>
<proteinExistence type="predicted"/>
<protein>
    <recommendedName>
        <fullName evidence="3">Sporulation protein YqfC</fullName>
    </recommendedName>
</protein>
<dbReference type="Proteomes" id="UP000321175">
    <property type="component" value="Unassembled WGS sequence"/>
</dbReference>
<sequence>MMTNREMITRLEEGVLLTLTSADLYDVDEKIIILGEVTLKNIGYRSEMSRDSNE</sequence>
<comment type="caution">
    <text evidence="1">The sequence shown here is derived from an EMBL/GenBank/DDBJ whole genome shotgun (WGS) entry which is preliminary data.</text>
</comment>
<accession>A0ABQ0VF87</accession>
<evidence type="ECO:0000313" key="2">
    <source>
        <dbReference type="Proteomes" id="UP000321175"/>
    </source>
</evidence>
<organism evidence="1 2">
    <name type="scientific">Enterococcus mundtii</name>
    <dbReference type="NCBI Taxonomy" id="53346"/>
    <lineage>
        <taxon>Bacteria</taxon>
        <taxon>Bacillati</taxon>
        <taxon>Bacillota</taxon>
        <taxon>Bacilli</taxon>
        <taxon>Lactobacillales</taxon>
        <taxon>Enterococcaceae</taxon>
        <taxon>Enterococcus</taxon>
    </lineage>
</organism>
<evidence type="ECO:0008006" key="3">
    <source>
        <dbReference type="Google" id="ProtNLM"/>
    </source>
</evidence>
<reference evidence="1 2" key="1">
    <citation type="submission" date="2019-07" db="EMBL/GenBank/DDBJ databases">
        <title>Whole genome shotgun sequence of Enterococcus mundtii NBRC 100490.</title>
        <authorList>
            <person name="Hosoyama A."/>
            <person name="Uohara A."/>
            <person name="Ohji S."/>
            <person name="Ichikawa N."/>
        </authorList>
    </citation>
    <scope>NUCLEOTIDE SEQUENCE [LARGE SCALE GENOMIC DNA]</scope>
    <source>
        <strain evidence="1 2">NBRC 100490</strain>
    </source>
</reference>